<feature type="transmembrane region" description="Helical" evidence="7">
    <location>
        <begin position="359"/>
        <end position="383"/>
    </location>
</feature>
<dbReference type="RefSeq" id="WP_246145075.1">
    <property type="nucleotide sequence ID" value="NZ_BJYM01000005.1"/>
</dbReference>
<comment type="similarity">
    <text evidence="2">Belongs to the UPF0324 family.</text>
</comment>
<feature type="transmembrane region" description="Helical" evidence="7">
    <location>
        <begin position="9"/>
        <end position="29"/>
    </location>
</feature>
<keyword evidence="9" id="KW-1185">Reference proteome</keyword>
<dbReference type="Proteomes" id="UP000321558">
    <property type="component" value="Unassembled WGS sequence"/>
</dbReference>
<evidence type="ECO:0000256" key="7">
    <source>
        <dbReference type="SAM" id="Phobius"/>
    </source>
</evidence>
<dbReference type="PANTHER" id="PTHR30106:SF2">
    <property type="entry name" value="UPF0324 INNER MEMBRANE PROTEIN YEIH"/>
    <property type="match status" value="1"/>
</dbReference>
<gene>
    <name evidence="8" type="ORF">OSO01_14000</name>
</gene>
<evidence type="ECO:0000256" key="5">
    <source>
        <dbReference type="ARBA" id="ARBA00022989"/>
    </source>
</evidence>
<proteinExistence type="inferred from homology"/>
<protein>
    <submittedName>
        <fullName evidence="8">UPF0324 membrane protein</fullName>
    </submittedName>
</protein>
<evidence type="ECO:0000313" key="8">
    <source>
        <dbReference type="EMBL" id="GEN86661.1"/>
    </source>
</evidence>
<evidence type="ECO:0000256" key="2">
    <source>
        <dbReference type="ARBA" id="ARBA00007977"/>
    </source>
</evidence>
<organism evidence="8 9">
    <name type="scientific">Oceanobacillus sojae</name>
    <dbReference type="NCBI Taxonomy" id="582851"/>
    <lineage>
        <taxon>Bacteria</taxon>
        <taxon>Bacillati</taxon>
        <taxon>Bacillota</taxon>
        <taxon>Bacilli</taxon>
        <taxon>Bacillales</taxon>
        <taxon>Bacillaceae</taxon>
        <taxon>Oceanobacillus</taxon>
    </lineage>
</organism>
<feature type="transmembrane region" description="Helical" evidence="7">
    <location>
        <begin position="106"/>
        <end position="126"/>
    </location>
</feature>
<comment type="caution">
    <text evidence="8">The sequence shown here is derived from an EMBL/GenBank/DDBJ whole genome shotgun (WGS) entry which is preliminary data.</text>
</comment>
<keyword evidence="6 7" id="KW-0472">Membrane</keyword>
<feature type="transmembrane region" description="Helical" evidence="7">
    <location>
        <begin position="325"/>
        <end position="347"/>
    </location>
</feature>
<dbReference type="PANTHER" id="PTHR30106">
    <property type="entry name" value="INNER MEMBRANE PROTEIN YEIH-RELATED"/>
    <property type="match status" value="1"/>
</dbReference>
<evidence type="ECO:0000256" key="1">
    <source>
        <dbReference type="ARBA" id="ARBA00004651"/>
    </source>
</evidence>
<dbReference type="GO" id="GO:0005886">
    <property type="term" value="C:plasma membrane"/>
    <property type="evidence" value="ECO:0007669"/>
    <property type="project" value="UniProtKB-SubCell"/>
</dbReference>
<dbReference type="AlphaFoldDB" id="A0A511ZGU8"/>
<feature type="transmembrane region" description="Helical" evidence="7">
    <location>
        <begin position="49"/>
        <end position="69"/>
    </location>
</feature>
<keyword evidence="3" id="KW-1003">Cell membrane</keyword>
<accession>A0A511ZGU8</accession>
<sequence>MGKSRSSNILIDILPGLLLCIVVMFLGIYGAELIGYIMIWTGLLSEGSATPVSGIFMAILIGIVIRNVINLSDRFTKGISFSMKYVLRAGIILLGLRLSLMEALKLGAFGIPLIVACISVGLALTLYLTKKMNQSMRLGTLIASGTGICGVTAIMATSPVIKAKENEISYAVANITIFGLTGMMLYPFLGHFLFADDPIKAGLFLGTAIHDTAQVTGAALIYDQLFQNPAVIETATVTKLTRNLFIIAIIPLVSYIFFNYSRREAGEGKPEKDTLPKWYTFIPLFVIGFLILSIIRTIGDATLESTGDAFGLFAGRTWESIYNNLSSFGTTYLLGAAMAGVGLSTNFKKFKGMGLKPFYIGFMAAVAVGVVSVILVSLFGGFVRV</sequence>
<evidence type="ECO:0000256" key="4">
    <source>
        <dbReference type="ARBA" id="ARBA00022692"/>
    </source>
</evidence>
<feature type="transmembrane region" description="Helical" evidence="7">
    <location>
        <begin position="168"/>
        <end position="189"/>
    </location>
</feature>
<evidence type="ECO:0000256" key="6">
    <source>
        <dbReference type="ARBA" id="ARBA00023136"/>
    </source>
</evidence>
<keyword evidence="4 7" id="KW-0812">Transmembrane</keyword>
<dbReference type="EMBL" id="BJYM01000005">
    <property type="protein sequence ID" value="GEN86661.1"/>
    <property type="molecule type" value="Genomic_DNA"/>
</dbReference>
<reference evidence="8 9" key="1">
    <citation type="submission" date="2019-07" db="EMBL/GenBank/DDBJ databases">
        <title>Whole genome shotgun sequence of Oceanobacillus sojae NBRC 105379.</title>
        <authorList>
            <person name="Hosoyama A."/>
            <person name="Uohara A."/>
            <person name="Ohji S."/>
            <person name="Ichikawa N."/>
        </authorList>
    </citation>
    <scope>NUCLEOTIDE SEQUENCE [LARGE SCALE GENOMIC DNA]</scope>
    <source>
        <strain evidence="8 9">NBRC 105379</strain>
    </source>
</reference>
<comment type="subcellular location">
    <subcellularLocation>
        <location evidence="1">Cell membrane</location>
        <topology evidence="1">Multi-pass membrane protein</topology>
    </subcellularLocation>
</comment>
<evidence type="ECO:0000313" key="9">
    <source>
        <dbReference type="Proteomes" id="UP000321558"/>
    </source>
</evidence>
<feature type="transmembrane region" description="Helical" evidence="7">
    <location>
        <begin position="278"/>
        <end position="298"/>
    </location>
</feature>
<name>A0A511ZGU8_9BACI</name>
<evidence type="ECO:0000256" key="3">
    <source>
        <dbReference type="ARBA" id="ARBA00022475"/>
    </source>
</evidence>
<dbReference type="InterPro" id="IPR018383">
    <property type="entry name" value="UPF0324_pro"/>
</dbReference>
<keyword evidence="5 7" id="KW-1133">Transmembrane helix</keyword>
<dbReference type="Pfam" id="PF03601">
    <property type="entry name" value="Cons_hypoth698"/>
    <property type="match status" value="1"/>
</dbReference>
<feature type="transmembrane region" description="Helical" evidence="7">
    <location>
        <begin position="138"/>
        <end position="156"/>
    </location>
</feature>
<feature type="transmembrane region" description="Helical" evidence="7">
    <location>
        <begin position="242"/>
        <end position="258"/>
    </location>
</feature>
<dbReference type="STRING" id="582851.GCA_900162665_03124"/>
<feature type="transmembrane region" description="Helical" evidence="7">
    <location>
        <begin position="81"/>
        <end position="100"/>
    </location>
</feature>